<evidence type="ECO:0000313" key="7">
    <source>
        <dbReference type="EMBL" id="TDK60322.1"/>
    </source>
</evidence>
<reference evidence="6" key="2">
    <citation type="submission" date="2023-08" db="EMBL/GenBank/DDBJ databases">
        <title>Nitrogen cycling bacteria in agricultural field soils.</title>
        <authorList>
            <person name="Jang J."/>
        </authorList>
    </citation>
    <scope>NUCLEOTIDE SEQUENCE</scope>
    <source>
        <strain evidence="6">PS3-36</strain>
    </source>
</reference>
<sequence length="193" mass="22939">MVDFYPFLIFWCLLIAQRVVELLIAKKNEKWMLGHGAIEYGQEHYRLMVWMHLLFFLIFFSEKILLNREMSFAWHWLLFVFILAQLVRVWALFSLGKYWNTKIIVLPNANVIRKGPYRLIKHPNYLVVSLELLVIPLIFNAYFTAAIFTILNIGMLSIRIPIEEQALRNHTPYEGAFESCNRFLPKLLNKCDK</sequence>
<dbReference type="Proteomes" id="UP001178888">
    <property type="component" value="Unassembled WGS sequence"/>
</dbReference>
<dbReference type="GO" id="GO:0016020">
    <property type="term" value="C:membrane"/>
    <property type="evidence" value="ECO:0007669"/>
    <property type="project" value="UniProtKB-SubCell"/>
</dbReference>
<feature type="transmembrane region" description="Helical" evidence="5">
    <location>
        <begin position="72"/>
        <end position="93"/>
    </location>
</feature>
<protein>
    <submittedName>
        <fullName evidence="6">Isoprenylcysteine carboxylmethyltransferase family protein</fullName>
    </submittedName>
</protein>
<evidence type="ECO:0000256" key="3">
    <source>
        <dbReference type="ARBA" id="ARBA00022989"/>
    </source>
</evidence>
<keyword evidence="9" id="KW-1185">Reference proteome</keyword>
<keyword evidence="3 5" id="KW-1133">Transmembrane helix</keyword>
<dbReference type="AlphaFoldDB" id="A0A4R5VRK1"/>
<comment type="caution">
    <text evidence="7">The sequence shown here is derived from an EMBL/GenBank/DDBJ whole genome shotgun (WGS) entry which is preliminary data.</text>
</comment>
<dbReference type="InterPro" id="IPR007269">
    <property type="entry name" value="ICMT_MeTrfase"/>
</dbReference>
<feature type="transmembrane region" description="Helical" evidence="5">
    <location>
        <begin position="125"/>
        <end position="151"/>
    </location>
</feature>
<dbReference type="Pfam" id="PF04140">
    <property type="entry name" value="ICMT"/>
    <property type="match status" value="1"/>
</dbReference>
<gene>
    <name evidence="7" type="ORF">E2K98_16595</name>
    <name evidence="6" type="ORF">RCG21_24195</name>
</gene>
<dbReference type="Proteomes" id="UP000295132">
    <property type="component" value="Unassembled WGS sequence"/>
</dbReference>
<evidence type="ECO:0000256" key="2">
    <source>
        <dbReference type="ARBA" id="ARBA00022692"/>
    </source>
</evidence>
<feature type="transmembrane region" description="Helical" evidence="5">
    <location>
        <begin position="45"/>
        <end position="66"/>
    </location>
</feature>
<feature type="transmembrane region" description="Helical" evidence="5">
    <location>
        <begin position="6"/>
        <end position="24"/>
    </location>
</feature>
<evidence type="ECO:0000313" key="6">
    <source>
        <dbReference type="EMBL" id="MDQ6599401.1"/>
    </source>
</evidence>
<dbReference type="PANTHER" id="PTHR43847:SF1">
    <property type="entry name" value="BLL3993 PROTEIN"/>
    <property type="match status" value="1"/>
</dbReference>
<evidence type="ECO:0000256" key="5">
    <source>
        <dbReference type="SAM" id="Phobius"/>
    </source>
</evidence>
<dbReference type="RefSeq" id="WP_133336005.1">
    <property type="nucleotide sequence ID" value="NZ_JAVGVR010000001.1"/>
</dbReference>
<dbReference type="PANTHER" id="PTHR43847">
    <property type="entry name" value="BLL3993 PROTEIN"/>
    <property type="match status" value="1"/>
</dbReference>
<evidence type="ECO:0000256" key="4">
    <source>
        <dbReference type="ARBA" id="ARBA00023136"/>
    </source>
</evidence>
<reference evidence="7 8" key="1">
    <citation type="submission" date="2019-03" db="EMBL/GenBank/DDBJ databases">
        <title>Bacillus niacini sp. nov. a Nicotinate-Metabolizing Mesophile Isolated from Soil.</title>
        <authorList>
            <person name="Zhang G."/>
        </authorList>
    </citation>
    <scope>NUCLEOTIDE SEQUENCE [LARGE SCALE GENOMIC DNA]</scope>
    <source>
        <strain evidence="7 8">WN066</strain>
    </source>
</reference>
<keyword evidence="2 5" id="KW-0812">Transmembrane</keyword>
<dbReference type="Gene3D" id="1.20.120.1630">
    <property type="match status" value="1"/>
</dbReference>
<evidence type="ECO:0000256" key="1">
    <source>
        <dbReference type="ARBA" id="ARBA00004141"/>
    </source>
</evidence>
<comment type="subcellular location">
    <subcellularLocation>
        <location evidence="1">Membrane</location>
        <topology evidence="1">Multi-pass membrane protein</topology>
    </subcellularLocation>
</comment>
<dbReference type="EMBL" id="JAVGVR010000001">
    <property type="protein sequence ID" value="MDQ6599401.1"/>
    <property type="molecule type" value="Genomic_DNA"/>
</dbReference>
<name>A0A4R5VRK1_9BACI</name>
<keyword evidence="4 5" id="KW-0472">Membrane</keyword>
<dbReference type="GO" id="GO:0004671">
    <property type="term" value="F:protein C-terminal S-isoprenylcysteine carboxyl O-methyltransferase activity"/>
    <property type="evidence" value="ECO:0007669"/>
    <property type="project" value="InterPro"/>
</dbReference>
<dbReference type="EMBL" id="SMYO01000007">
    <property type="protein sequence ID" value="TDK60322.1"/>
    <property type="molecule type" value="Genomic_DNA"/>
</dbReference>
<evidence type="ECO:0000313" key="9">
    <source>
        <dbReference type="Proteomes" id="UP001178888"/>
    </source>
</evidence>
<evidence type="ECO:0000313" key="8">
    <source>
        <dbReference type="Proteomes" id="UP000295132"/>
    </source>
</evidence>
<proteinExistence type="predicted"/>
<organism evidence="7 8">
    <name type="scientific">Bacillus salipaludis</name>
    <dbReference type="NCBI Taxonomy" id="2547811"/>
    <lineage>
        <taxon>Bacteria</taxon>
        <taxon>Bacillati</taxon>
        <taxon>Bacillota</taxon>
        <taxon>Bacilli</taxon>
        <taxon>Bacillales</taxon>
        <taxon>Bacillaceae</taxon>
        <taxon>Bacillus</taxon>
    </lineage>
</organism>
<dbReference type="InterPro" id="IPR052527">
    <property type="entry name" value="Metal_cation-efflux_comp"/>
</dbReference>
<accession>A0A4R5VRK1</accession>